<dbReference type="PANTHER" id="PTHR12919">
    <property type="entry name" value="30S RIBOSOMAL PROTEIN S16"/>
    <property type="match status" value="1"/>
</dbReference>
<dbReference type="Proteomes" id="UP000321805">
    <property type="component" value="Chromosome"/>
</dbReference>
<dbReference type="InterPro" id="IPR023803">
    <property type="entry name" value="Ribosomal_bS16_dom_sf"/>
</dbReference>
<evidence type="ECO:0000313" key="5">
    <source>
        <dbReference type="Proteomes" id="UP000321805"/>
    </source>
</evidence>
<evidence type="ECO:0000256" key="3">
    <source>
        <dbReference type="HAMAP-Rule" id="MF_00385"/>
    </source>
</evidence>
<dbReference type="GO" id="GO:0015935">
    <property type="term" value="C:small ribosomal subunit"/>
    <property type="evidence" value="ECO:0007669"/>
    <property type="project" value="TreeGrafter"/>
</dbReference>
<evidence type="ECO:0000313" key="4">
    <source>
        <dbReference type="EMBL" id="QEC48676.1"/>
    </source>
</evidence>
<dbReference type="HAMAP" id="MF_00385">
    <property type="entry name" value="Ribosomal_bS16"/>
    <property type="match status" value="1"/>
</dbReference>
<dbReference type="GO" id="GO:0006412">
    <property type="term" value="P:translation"/>
    <property type="evidence" value="ECO:0007669"/>
    <property type="project" value="UniProtKB-UniRule"/>
</dbReference>
<proteinExistence type="inferred from homology"/>
<dbReference type="KEGG" id="bsol:FSW04_14580"/>
<dbReference type="InterPro" id="IPR000307">
    <property type="entry name" value="Ribosomal_bS16"/>
</dbReference>
<dbReference type="AlphaFoldDB" id="A0A5B8U6F3"/>
<sequence length="84" mass="9486">MAVRLRLTRVGGKKDPVWRIVVADQRSPRDGRIIEIVGQYNPQTDPSTINVAEDRVREWLDKGAQPTSQVRKLLRTQGIHLTGA</sequence>
<organism evidence="4 5">
    <name type="scientific">Baekduia soli</name>
    <dbReference type="NCBI Taxonomy" id="496014"/>
    <lineage>
        <taxon>Bacteria</taxon>
        <taxon>Bacillati</taxon>
        <taxon>Actinomycetota</taxon>
        <taxon>Thermoleophilia</taxon>
        <taxon>Solirubrobacterales</taxon>
        <taxon>Baekduiaceae</taxon>
        <taxon>Baekduia</taxon>
    </lineage>
</organism>
<accession>A0A5B8U6F3</accession>
<dbReference type="OrthoDB" id="9807878at2"/>
<dbReference type="NCBIfam" id="TIGR00002">
    <property type="entry name" value="S16"/>
    <property type="match status" value="1"/>
</dbReference>
<dbReference type="GO" id="GO:0003735">
    <property type="term" value="F:structural constituent of ribosome"/>
    <property type="evidence" value="ECO:0007669"/>
    <property type="project" value="InterPro"/>
</dbReference>
<keyword evidence="2 3" id="KW-0687">Ribonucleoprotein</keyword>
<comment type="similarity">
    <text evidence="3">Belongs to the bacterial ribosomal protein bS16 family.</text>
</comment>
<dbReference type="PANTHER" id="PTHR12919:SF20">
    <property type="entry name" value="SMALL RIBOSOMAL SUBUNIT PROTEIN BS16M"/>
    <property type="match status" value="1"/>
</dbReference>
<keyword evidence="5" id="KW-1185">Reference proteome</keyword>
<dbReference type="GO" id="GO:0005737">
    <property type="term" value="C:cytoplasm"/>
    <property type="evidence" value="ECO:0007669"/>
    <property type="project" value="UniProtKB-ARBA"/>
</dbReference>
<dbReference type="Pfam" id="PF00886">
    <property type="entry name" value="Ribosomal_S16"/>
    <property type="match status" value="1"/>
</dbReference>
<dbReference type="SUPFAM" id="SSF54565">
    <property type="entry name" value="Ribosomal protein S16"/>
    <property type="match status" value="1"/>
</dbReference>
<evidence type="ECO:0000256" key="2">
    <source>
        <dbReference type="ARBA" id="ARBA00023274"/>
    </source>
</evidence>
<protein>
    <recommendedName>
        <fullName evidence="3">Small ribosomal subunit protein bS16</fullName>
    </recommendedName>
</protein>
<reference evidence="4 5" key="1">
    <citation type="journal article" date="2018" name="J. Microbiol.">
        <title>Baekduia soli gen. nov., sp. nov., a novel bacterium isolated from the soil of Baekdu Mountain and proposal of a novel family name, Baekduiaceae fam. nov.</title>
        <authorList>
            <person name="An D.S."/>
            <person name="Siddiqi M.Z."/>
            <person name="Kim K.H."/>
            <person name="Yu H.S."/>
            <person name="Im W.T."/>
        </authorList>
    </citation>
    <scope>NUCLEOTIDE SEQUENCE [LARGE SCALE GENOMIC DNA]</scope>
    <source>
        <strain evidence="4 5">BR7-21</strain>
    </source>
</reference>
<dbReference type="Gene3D" id="3.30.1320.10">
    <property type="match status" value="1"/>
</dbReference>
<evidence type="ECO:0000256" key="1">
    <source>
        <dbReference type="ARBA" id="ARBA00022980"/>
    </source>
</evidence>
<keyword evidence="1 3" id="KW-0689">Ribosomal protein</keyword>
<dbReference type="EMBL" id="CP042430">
    <property type="protein sequence ID" value="QEC48676.1"/>
    <property type="molecule type" value="Genomic_DNA"/>
</dbReference>
<gene>
    <name evidence="3 4" type="primary">rpsP</name>
    <name evidence="4" type="ORF">FSW04_14580</name>
</gene>
<dbReference type="RefSeq" id="WP_146920481.1">
    <property type="nucleotide sequence ID" value="NZ_CP042430.1"/>
</dbReference>
<name>A0A5B8U6F3_9ACTN</name>